<dbReference type="EMBL" id="JYDO01000241">
    <property type="protein sequence ID" value="KRZ66482.1"/>
    <property type="molecule type" value="Genomic_DNA"/>
</dbReference>
<protein>
    <submittedName>
        <fullName evidence="1">Uncharacterized protein</fullName>
    </submittedName>
</protein>
<comment type="caution">
    <text evidence="1">The sequence shown here is derived from an EMBL/GenBank/DDBJ whole genome shotgun (WGS) entry which is preliminary data.</text>
</comment>
<accession>A0A0V1M532</accession>
<proteinExistence type="predicted"/>
<evidence type="ECO:0000313" key="1">
    <source>
        <dbReference type="EMBL" id="KRZ66482.1"/>
    </source>
</evidence>
<sequence length="65" mass="7246">MDGKQFLIPLWYNLECTIHTPGFRGCQQSNVIGVEKIRICFDALCVNRNAFPDFVPVNSGAGTRS</sequence>
<reference evidence="1 2" key="1">
    <citation type="submission" date="2015-01" db="EMBL/GenBank/DDBJ databases">
        <title>Evolution of Trichinella species and genotypes.</title>
        <authorList>
            <person name="Korhonen P.K."/>
            <person name="Edoardo P."/>
            <person name="Giuseppe L.R."/>
            <person name="Gasser R.B."/>
        </authorList>
    </citation>
    <scope>NUCLEOTIDE SEQUENCE [LARGE SCALE GENOMIC DNA]</scope>
    <source>
        <strain evidence="1">ISS1980</strain>
    </source>
</reference>
<evidence type="ECO:0000313" key="2">
    <source>
        <dbReference type="Proteomes" id="UP000054843"/>
    </source>
</evidence>
<keyword evidence="2" id="KW-1185">Reference proteome</keyword>
<dbReference type="Proteomes" id="UP000054843">
    <property type="component" value="Unassembled WGS sequence"/>
</dbReference>
<organism evidence="1 2">
    <name type="scientific">Trichinella papuae</name>
    <dbReference type="NCBI Taxonomy" id="268474"/>
    <lineage>
        <taxon>Eukaryota</taxon>
        <taxon>Metazoa</taxon>
        <taxon>Ecdysozoa</taxon>
        <taxon>Nematoda</taxon>
        <taxon>Enoplea</taxon>
        <taxon>Dorylaimia</taxon>
        <taxon>Trichinellida</taxon>
        <taxon>Trichinellidae</taxon>
        <taxon>Trichinella</taxon>
    </lineage>
</organism>
<gene>
    <name evidence="1" type="ORF">T10_3115</name>
</gene>
<dbReference type="OrthoDB" id="5929061at2759"/>
<name>A0A0V1M532_9BILA</name>
<dbReference type="AlphaFoldDB" id="A0A0V1M532"/>